<sequence>MDKSCINIRQAVSTLPLPVHNELEEVIHYLYMIIYPIIFIVGLIGNLLSSLLFSITELNQTSC</sequence>
<accession>A0A820MW11</accession>
<feature type="non-terminal residue" evidence="2">
    <location>
        <position position="63"/>
    </location>
</feature>
<proteinExistence type="predicted"/>
<keyword evidence="1" id="KW-1133">Transmembrane helix</keyword>
<dbReference type="Proteomes" id="UP000663881">
    <property type="component" value="Unassembled WGS sequence"/>
</dbReference>
<reference evidence="2" key="1">
    <citation type="submission" date="2021-02" db="EMBL/GenBank/DDBJ databases">
        <authorList>
            <person name="Nowell W R."/>
        </authorList>
    </citation>
    <scope>NUCLEOTIDE SEQUENCE</scope>
</reference>
<name>A0A820MW11_9BILA</name>
<protein>
    <submittedName>
        <fullName evidence="2">Uncharacterized protein</fullName>
    </submittedName>
</protein>
<dbReference type="EMBL" id="CAJOAY010024862">
    <property type="protein sequence ID" value="CAF4378443.1"/>
    <property type="molecule type" value="Genomic_DNA"/>
</dbReference>
<evidence type="ECO:0000313" key="2">
    <source>
        <dbReference type="EMBL" id="CAF4378443.1"/>
    </source>
</evidence>
<comment type="caution">
    <text evidence="2">The sequence shown here is derived from an EMBL/GenBank/DDBJ whole genome shotgun (WGS) entry which is preliminary data.</text>
</comment>
<dbReference type="AlphaFoldDB" id="A0A820MW11"/>
<keyword evidence="1" id="KW-0812">Transmembrane</keyword>
<feature type="transmembrane region" description="Helical" evidence="1">
    <location>
        <begin position="26"/>
        <end position="48"/>
    </location>
</feature>
<organism evidence="2 3">
    <name type="scientific">Adineta steineri</name>
    <dbReference type="NCBI Taxonomy" id="433720"/>
    <lineage>
        <taxon>Eukaryota</taxon>
        <taxon>Metazoa</taxon>
        <taxon>Spiralia</taxon>
        <taxon>Gnathifera</taxon>
        <taxon>Rotifera</taxon>
        <taxon>Eurotatoria</taxon>
        <taxon>Bdelloidea</taxon>
        <taxon>Adinetida</taxon>
        <taxon>Adinetidae</taxon>
        <taxon>Adineta</taxon>
    </lineage>
</organism>
<keyword evidence="1" id="KW-0472">Membrane</keyword>
<evidence type="ECO:0000256" key="1">
    <source>
        <dbReference type="SAM" id="Phobius"/>
    </source>
</evidence>
<gene>
    <name evidence="2" type="ORF">OKA104_LOCUS50220</name>
</gene>
<evidence type="ECO:0000313" key="3">
    <source>
        <dbReference type="Proteomes" id="UP000663881"/>
    </source>
</evidence>